<comment type="caution">
    <text evidence="1">The sequence shown here is derived from an EMBL/GenBank/DDBJ whole genome shotgun (WGS) entry which is preliminary data.</text>
</comment>
<sequence>MMALSRATRSEPEMASLLRGFETHNHVCDLVVDGISLWRFLRFEIGLALQNLGLRRIPMTIASLIRALFQGGWGYVRAPRGFRYIGKTSNSGLRGHDGCGRFDVYFDDLIDAVPGGEMSSLDAGRLELNERNAYGRAVFDCTSLLIGRANLGCFSVESHGRAVLRKTSELLVGGLSLAEFSSSYLQRKLNVFKRRTLCDSAAEFDDPVIRSDRRVTIGSGNDSPVTHEVIALPDLHVSVFSACTTIHSGLELQLPLSPWPGYQAVQDLLNEGSAYLLKSPQHLADIVRVRDFGCVSPQTSEYP</sequence>
<proteinExistence type="predicted"/>
<accession>A0A1C2DJ75</accession>
<dbReference type="AlphaFoldDB" id="A0A1C2DJ75"/>
<evidence type="ECO:0000313" key="2">
    <source>
        <dbReference type="Proteomes" id="UP000094412"/>
    </source>
</evidence>
<name>A0A1C2DJ75_9HYPH</name>
<organism evidence="1 2">
    <name type="scientific">Mesorhizobium hungaricum</name>
    <dbReference type="NCBI Taxonomy" id="1566387"/>
    <lineage>
        <taxon>Bacteria</taxon>
        <taxon>Pseudomonadati</taxon>
        <taxon>Pseudomonadota</taxon>
        <taxon>Alphaproteobacteria</taxon>
        <taxon>Hyphomicrobiales</taxon>
        <taxon>Phyllobacteriaceae</taxon>
        <taxon>Mesorhizobium</taxon>
    </lineage>
</organism>
<reference evidence="1 2" key="1">
    <citation type="submission" date="2016-08" db="EMBL/GenBank/DDBJ databases">
        <title>Whole genome sequence of Mesorhizobium sp. strain UASWS1009 isolated from industrial sewage.</title>
        <authorList>
            <person name="Crovadore J."/>
            <person name="Calmin G."/>
            <person name="Chablais R."/>
            <person name="Cochard B."/>
            <person name="Lefort F."/>
        </authorList>
    </citation>
    <scope>NUCLEOTIDE SEQUENCE [LARGE SCALE GENOMIC DNA]</scope>
    <source>
        <strain evidence="1 2">UASWS1009</strain>
    </source>
</reference>
<dbReference type="Proteomes" id="UP000094412">
    <property type="component" value="Unassembled WGS sequence"/>
</dbReference>
<dbReference type="EMBL" id="MDEO01000035">
    <property type="protein sequence ID" value="OCX14824.1"/>
    <property type="molecule type" value="Genomic_DNA"/>
</dbReference>
<gene>
    <name evidence="1" type="ORF">QV13_20645</name>
</gene>
<dbReference type="STRING" id="1566387.QV13_20645"/>
<keyword evidence="2" id="KW-1185">Reference proteome</keyword>
<evidence type="ECO:0000313" key="1">
    <source>
        <dbReference type="EMBL" id="OCX14824.1"/>
    </source>
</evidence>
<protein>
    <submittedName>
        <fullName evidence="1">Uncharacterized protein</fullName>
    </submittedName>
</protein>